<keyword evidence="4 8" id="KW-0472">Membrane</keyword>
<dbReference type="SUPFAM" id="SSF103190">
    <property type="entry name" value="Sensory domain-like"/>
    <property type="match status" value="1"/>
</dbReference>
<evidence type="ECO:0000256" key="7">
    <source>
        <dbReference type="PROSITE-ProRule" id="PRU00284"/>
    </source>
</evidence>
<dbReference type="Pfam" id="PF00672">
    <property type="entry name" value="HAMP"/>
    <property type="match status" value="1"/>
</dbReference>
<evidence type="ECO:0000259" key="9">
    <source>
        <dbReference type="PROSITE" id="PS50111"/>
    </source>
</evidence>
<evidence type="ECO:0000256" key="4">
    <source>
        <dbReference type="ARBA" id="ARBA00023136"/>
    </source>
</evidence>
<dbReference type="PROSITE" id="PS50885">
    <property type="entry name" value="HAMP"/>
    <property type="match status" value="1"/>
</dbReference>
<dbReference type="InterPro" id="IPR004089">
    <property type="entry name" value="MCPsignal_dom"/>
</dbReference>
<dbReference type="Proteomes" id="UP001595962">
    <property type="component" value="Unassembled WGS sequence"/>
</dbReference>
<feature type="transmembrane region" description="Helical" evidence="8">
    <location>
        <begin position="7"/>
        <end position="29"/>
    </location>
</feature>
<comment type="similarity">
    <text evidence="6">Belongs to the methyl-accepting chemotaxis (MCP) protein family.</text>
</comment>
<evidence type="ECO:0000256" key="6">
    <source>
        <dbReference type="ARBA" id="ARBA00029447"/>
    </source>
</evidence>
<dbReference type="InterPro" id="IPR033462">
    <property type="entry name" value="Cache_3-Cache_2"/>
</dbReference>
<dbReference type="InterPro" id="IPR029151">
    <property type="entry name" value="Sensor-like_sf"/>
</dbReference>
<dbReference type="Pfam" id="PF00015">
    <property type="entry name" value="MCPsignal"/>
    <property type="match status" value="1"/>
</dbReference>
<sequence>MSIQHKFMSIIAGFILVITVLCLVLVASLRQQEIREELDQQIAQQSREVLTALQLTDSQLTARVQSSIKLLLHRIKQQGAVSSGSNTQVGQESVPDLLIGNQPQANQFQLVDDLTDIMDGTATLFSRTGDRFIRVSTNVQTENGRATGTELAPAGAAAKAILQQQPFYGAVDILGHPYVTAYEPLNDPSGNTIGIAYVGYKADLDQLNKLISSSRILSRGFIALQDAKGQLRTHSDHYKNAEIEAILKQPEDWHLVQQNFAPWGYKVTLAYPDEELNALIRYSVLSIGAVILLITAVLLLTIYWLLKQVVVSRVQATIQALTAITQGEGDLTRRFSTYSADEFGAMAKSFDTLLDQLHQMVEQLGGQSNQMAASALQLTTISTHSEQEMAQLHQQIADTSSTTGQLYDLSAQVSANTDQARQSSLQVSQVMAQSRQSLRQLEQSTQQQYQDMEQTEQAISQLVNASNQIGSVLDVISNIAEQTNLLALNAAIEAARAGDQGRGFSVVADEVRSLAARTQSSTVEIKGMIEQLQQGVHQVHSLNNHYQQGLQASTEQLNNACSALGQAMQSAEEIATLNTGISELASQQNGIASTVERQAEQMLHLVQNHKQNVSSTQQASHAVSQLAAELKAILGRYRI</sequence>
<dbReference type="RefSeq" id="WP_377331759.1">
    <property type="nucleotide sequence ID" value="NZ_JBHSGB010000003.1"/>
</dbReference>
<comment type="caution">
    <text evidence="11">The sequence shown here is derived from an EMBL/GenBank/DDBJ whole genome shotgun (WGS) entry which is preliminary data.</text>
</comment>
<protein>
    <submittedName>
        <fullName evidence="11">Cache 3/Cache 2 fusion domain-containing protein</fullName>
    </submittedName>
</protein>
<dbReference type="SMART" id="SM00283">
    <property type="entry name" value="MA"/>
    <property type="match status" value="1"/>
</dbReference>
<dbReference type="SMART" id="SM00304">
    <property type="entry name" value="HAMP"/>
    <property type="match status" value="1"/>
</dbReference>
<comment type="subcellular location">
    <subcellularLocation>
        <location evidence="1">Membrane</location>
        <topology evidence="1">Multi-pass membrane protein</topology>
    </subcellularLocation>
</comment>
<evidence type="ECO:0000313" key="12">
    <source>
        <dbReference type="Proteomes" id="UP001595962"/>
    </source>
</evidence>
<accession>A0ABV9JJM4</accession>
<dbReference type="Gene3D" id="6.10.340.10">
    <property type="match status" value="1"/>
</dbReference>
<keyword evidence="3 8" id="KW-1133">Transmembrane helix</keyword>
<evidence type="ECO:0000313" key="11">
    <source>
        <dbReference type="EMBL" id="MFC4654070.1"/>
    </source>
</evidence>
<evidence type="ECO:0000256" key="8">
    <source>
        <dbReference type="SAM" id="Phobius"/>
    </source>
</evidence>
<keyword evidence="12" id="KW-1185">Reference proteome</keyword>
<feature type="domain" description="Methyl-accepting transducer" evidence="9">
    <location>
        <begin position="367"/>
        <end position="603"/>
    </location>
</feature>
<evidence type="ECO:0000256" key="5">
    <source>
        <dbReference type="ARBA" id="ARBA00023224"/>
    </source>
</evidence>
<dbReference type="Gene3D" id="1.10.287.950">
    <property type="entry name" value="Methyl-accepting chemotaxis protein"/>
    <property type="match status" value="1"/>
</dbReference>
<dbReference type="EMBL" id="JBHSGB010000003">
    <property type="protein sequence ID" value="MFC4654070.1"/>
    <property type="molecule type" value="Genomic_DNA"/>
</dbReference>
<proteinExistence type="inferred from homology"/>
<keyword evidence="5 7" id="KW-0807">Transducer</keyword>
<dbReference type="InterPro" id="IPR003660">
    <property type="entry name" value="HAMP_dom"/>
</dbReference>
<feature type="transmembrane region" description="Helical" evidence="8">
    <location>
        <begin position="282"/>
        <end position="306"/>
    </location>
</feature>
<evidence type="ECO:0000256" key="3">
    <source>
        <dbReference type="ARBA" id="ARBA00022989"/>
    </source>
</evidence>
<keyword evidence="2 8" id="KW-0812">Transmembrane</keyword>
<dbReference type="PANTHER" id="PTHR32089">
    <property type="entry name" value="METHYL-ACCEPTING CHEMOTAXIS PROTEIN MCPB"/>
    <property type="match status" value="1"/>
</dbReference>
<dbReference type="Pfam" id="PF17201">
    <property type="entry name" value="Cache_3-Cache_2"/>
    <property type="match status" value="1"/>
</dbReference>
<feature type="domain" description="HAMP" evidence="10">
    <location>
        <begin position="308"/>
        <end position="362"/>
    </location>
</feature>
<gene>
    <name evidence="11" type="ORF">ACFO3I_03410</name>
</gene>
<evidence type="ECO:0000259" key="10">
    <source>
        <dbReference type="PROSITE" id="PS50885"/>
    </source>
</evidence>
<dbReference type="CDD" id="cd06225">
    <property type="entry name" value="HAMP"/>
    <property type="match status" value="1"/>
</dbReference>
<dbReference type="PROSITE" id="PS50111">
    <property type="entry name" value="CHEMOTAXIS_TRANSDUC_2"/>
    <property type="match status" value="1"/>
</dbReference>
<organism evidence="11 12">
    <name type="scientific">Rheinheimera marina</name>
    <dbReference type="NCBI Taxonomy" id="1774958"/>
    <lineage>
        <taxon>Bacteria</taxon>
        <taxon>Pseudomonadati</taxon>
        <taxon>Pseudomonadota</taxon>
        <taxon>Gammaproteobacteria</taxon>
        <taxon>Chromatiales</taxon>
        <taxon>Chromatiaceae</taxon>
        <taxon>Rheinheimera</taxon>
    </lineage>
</organism>
<evidence type="ECO:0000256" key="1">
    <source>
        <dbReference type="ARBA" id="ARBA00004141"/>
    </source>
</evidence>
<name>A0ABV9JJM4_9GAMM</name>
<reference evidence="12" key="1">
    <citation type="journal article" date="2019" name="Int. J. Syst. Evol. Microbiol.">
        <title>The Global Catalogue of Microorganisms (GCM) 10K type strain sequencing project: providing services to taxonomists for standard genome sequencing and annotation.</title>
        <authorList>
            <consortium name="The Broad Institute Genomics Platform"/>
            <consortium name="The Broad Institute Genome Sequencing Center for Infectious Disease"/>
            <person name="Wu L."/>
            <person name="Ma J."/>
        </authorList>
    </citation>
    <scope>NUCLEOTIDE SEQUENCE [LARGE SCALE GENOMIC DNA]</scope>
    <source>
        <strain evidence="12">DT28</strain>
    </source>
</reference>
<dbReference type="PANTHER" id="PTHR32089:SF119">
    <property type="entry name" value="METHYL-ACCEPTING CHEMOTAXIS PROTEIN CTPL"/>
    <property type="match status" value="1"/>
</dbReference>
<dbReference type="SUPFAM" id="SSF58104">
    <property type="entry name" value="Methyl-accepting chemotaxis protein (MCP) signaling domain"/>
    <property type="match status" value="1"/>
</dbReference>
<evidence type="ECO:0000256" key="2">
    <source>
        <dbReference type="ARBA" id="ARBA00022692"/>
    </source>
</evidence>